<dbReference type="InterPro" id="IPR001466">
    <property type="entry name" value="Beta-lactam-related"/>
</dbReference>
<dbReference type="PANTHER" id="PTHR46825:SF11">
    <property type="entry name" value="PENICILLIN-BINDING PROTEIN 4"/>
    <property type="match status" value="1"/>
</dbReference>
<dbReference type="Gene3D" id="3.40.710.10">
    <property type="entry name" value="DD-peptidase/beta-lactamase superfamily"/>
    <property type="match status" value="1"/>
</dbReference>
<dbReference type="RefSeq" id="WP_213301684.1">
    <property type="nucleotide sequence ID" value="NZ_JAGYVZ010000013.1"/>
</dbReference>
<evidence type="ECO:0000313" key="4">
    <source>
        <dbReference type="EMBL" id="MBS7232263.1"/>
    </source>
</evidence>
<comment type="subcellular location">
    <subcellularLocation>
        <location evidence="1">Membrane</location>
    </subcellularLocation>
</comment>
<comment type="caution">
    <text evidence="4">The sequence shown here is derived from an EMBL/GenBank/DDBJ whole genome shotgun (WGS) entry which is preliminary data.</text>
</comment>
<evidence type="ECO:0000256" key="1">
    <source>
        <dbReference type="ARBA" id="ARBA00004370"/>
    </source>
</evidence>
<evidence type="ECO:0000259" key="3">
    <source>
        <dbReference type="Pfam" id="PF00144"/>
    </source>
</evidence>
<feature type="domain" description="Beta-lactamase-related" evidence="3">
    <location>
        <begin position="32"/>
        <end position="344"/>
    </location>
</feature>
<dbReference type="InterPro" id="IPR050491">
    <property type="entry name" value="AmpC-like"/>
</dbReference>
<organism evidence="4 5">
    <name type="scientific">Flavobacterium psychroterrae</name>
    <dbReference type="NCBI Taxonomy" id="2133767"/>
    <lineage>
        <taxon>Bacteria</taxon>
        <taxon>Pseudomonadati</taxon>
        <taxon>Bacteroidota</taxon>
        <taxon>Flavobacteriia</taxon>
        <taxon>Flavobacteriales</taxon>
        <taxon>Flavobacteriaceae</taxon>
        <taxon>Flavobacterium</taxon>
    </lineage>
</organism>
<gene>
    <name evidence="4" type="ORF">KHA90_14655</name>
</gene>
<dbReference type="SUPFAM" id="SSF56601">
    <property type="entry name" value="beta-lactamase/transpeptidase-like"/>
    <property type="match status" value="1"/>
</dbReference>
<proteinExistence type="predicted"/>
<dbReference type="Pfam" id="PF00144">
    <property type="entry name" value="Beta-lactamase"/>
    <property type="match status" value="1"/>
</dbReference>
<protein>
    <submittedName>
        <fullName evidence="4">Beta-lactamase family protein</fullName>
    </submittedName>
</protein>
<dbReference type="PANTHER" id="PTHR46825">
    <property type="entry name" value="D-ALANYL-D-ALANINE-CARBOXYPEPTIDASE/ENDOPEPTIDASE AMPH"/>
    <property type="match status" value="1"/>
</dbReference>
<dbReference type="InterPro" id="IPR012338">
    <property type="entry name" value="Beta-lactam/transpept-like"/>
</dbReference>
<evidence type="ECO:0000313" key="5">
    <source>
        <dbReference type="Proteomes" id="UP000722625"/>
    </source>
</evidence>
<dbReference type="EMBL" id="JAGYVZ010000013">
    <property type="protein sequence ID" value="MBS7232263.1"/>
    <property type="molecule type" value="Genomic_DNA"/>
</dbReference>
<reference evidence="4 5" key="1">
    <citation type="journal article" date="2018" name="Int. J. Syst. Evol. Microbiol.">
        <title>Flavobacterium chryseum sp. nov. and Flavobacterium psychroterrae sp. nov., novel environmental bacteria isolated from Antarctica.</title>
        <authorList>
            <person name="Kralova S."/>
            <person name="Svec P."/>
            <person name="Busse H.J."/>
            <person name="Stankova E."/>
            <person name="Vaczi P."/>
            <person name="Sedlacek I."/>
        </authorList>
    </citation>
    <scope>NUCLEOTIDE SEQUENCE [LARGE SCALE GENOMIC DNA]</scope>
    <source>
        <strain evidence="4 5">CCM 8827</strain>
    </source>
</reference>
<keyword evidence="2" id="KW-0472">Membrane</keyword>
<evidence type="ECO:0000256" key="2">
    <source>
        <dbReference type="ARBA" id="ARBA00023136"/>
    </source>
</evidence>
<dbReference type="Proteomes" id="UP000722625">
    <property type="component" value="Unassembled WGS sequence"/>
</dbReference>
<keyword evidence="5" id="KW-1185">Reference proteome</keyword>
<accession>A0ABS5PDB0</accession>
<name>A0ABS5PDB0_9FLAO</name>
<sequence length="361" mass="41385">MLQKILILSFIFFSFSSKGQNLTKIADSIRIKNNIPEMAFAVISATNIIEKQVIGCHKISSDINADNAKITDYFHLGSNTKAITGFIAATLVEQKKLNWNTKFFDLFPEWKKTSNNEFYAITLEDLLSHRAHIPSYNSGEEYQKLPEFKGSSSEKRKQFCEYILKNEPTKTNSEIYTYSNAGYSIAALMMEKVTGKSWEVLIDDILSKKLKLKYKLGWPNRYELNQPWGHWIENRTLVPVPPTDTYHLYLAEPAGDISMPITDYAKFIQLNLRGLSGSKAFIKSETYDFLHYGKEEYSIGWANTNSEKEKTSQHSGSDGTFFSFTQIDYNKKLAYIILINCATEEAQNALFDLLKIMKSKY</sequence>